<dbReference type="GO" id="GO:0004725">
    <property type="term" value="F:protein tyrosine phosphatase activity"/>
    <property type="evidence" value="ECO:0007669"/>
    <property type="project" value="UniProtKB-EC"/>
</dbReference>
<dbReference type="SUPFAM" id="SSF52799">
    <property type="entry name" value="(Phosphotyrosine protein) phosphatases II"/>
    <property type="match status" value="1"/>
</dbReference>
<keyword evidence="3" id="KW-1185">Reference proteome</keyword>
<dbReference type="RefSeq" id="WP_183988865.1">
    <property type="nucleotide sequence ID" value="NZ_JACHHG010000022.1"/>
</dbReference>
<dbReference type="InterPro" id="IPR029021">
    <property type="entry name" value="Prot-tyrosine_phosphatase-like"/>
</dbReference>
<gene>
    <name evidence="2" type="ORF">HNR42_003595</name>
</gene>
<keyword evidence="2" id="KW-0378">Hydrolase</keyword>
<dbReference type="PROSITE" id="PS00383">
    <property type="entry name" value="TYR_PHOSPHATASE_1"/>
    <property type="match status" value="1"/>
</dbReference>
<protein>
    <submittedName>
        <fullName evidence="2">Protein-tyrosine phosphatase</fullName>
        <ecNumber evidence="2">3.1.3.48</ecNumber>
    </submittedName>
</protein>
<proteinExistence type="inferred from homology"/>
<evidence type="ECO:0000313" key="2">
    <source>
        <dbReference type="EMBL" id="MBB6100129.1"/>
    </source>
</evidence>
<dbReference type="EC" id="3.1.3.48" evidence="2"/>
<dbReference type="PANTHER" id="PTHR31126:SF1">
    <property type="entry name" value="TYROSINE SPECIFIC PROTEIN PHOSPHATASES DOMAIN-CONTAINING PROTEIN"/>
    <property type="match status" value="1"/>
</dbReference>
<organism evidence="2 3">
    <name type="scientific">Deinobacterium chartae</name>
    <dbReference type="NCBI Taxonomy" id="521158"/>
    <lineage>
        <taxon>Bacteria</taxon>
        <taxon>Thermotogati</taxon>
        <taxon>Deinococcota</taxon>
        <taxon>Deinococci</taxon>
        <taxon>Deinococcales</taxon>
        <taxon>Deinococcaceae</taxon>
        <taxon>Deinobacterium</taxon>
    </lineage>
</organism>
<dbReference type="PANTHER" id="PTHR31126">
    <property type="entry name" value="TYROSINE-PROTEIN PHOSPHATASE"/>
    <property type="match status" value="1"/>
</dbReference>
<dbReference type="Gene3D" id="3.90.190.10">
    <property type="entry name" value="Protein tyrosine phosphatase superfamily"/>
    <property type="match status" value="1"/>
</dbReference>
<comment type="similarity">
    <text evidence="1">Belongs to the protein-tyrosine phosphatase family.</text>
</comment>
<dbReference type="EMBL" id="JACHHG010000022">
    <property type="protein sequence ID" value="MBB6100129.1"/>
    <property type="molecule type" value="Genomic_DNA"/>
</dbReference>
<dbReference type="Proteomes" id="UP000569951">
    <property type="component" value="Unassembled WGS sequence"/>
</dbReference>
<name>A0A841I7D9_9DEIO</name>
<dbReference type="InterPro" id="IPR026893">
    <property type="entry name" value="Tyr/Ser_Pase_IphP-type"/>
</dbReference>
<dbReference type="AlphaFoldDB" id="A0A841I7D9"/>
<accession>A0A841I7D9</accession>
<dbReference type="InterPro" id="IPR016130">
    <property type="entry name" value="Tyr_Pase_AS"/>
</dbReference>
<comment type="caution">
    <text evidence="2">The sequence shown here is derived from an EMBL/GenBank/DDBJ whole genome shotgun (WGS) entry which is preliminary data.</text>
</comment>
<sequence length="268" mass="29506">MTETTRRLALEGSLNIRELGGHRTLSGQRVRPQRLLRGDSLHRLTPEAQQQLLEYGLTTVLDLRQPDELQQAPSVFAQHGRVTYLNLPLFAALAPEQLGQGNQDLPALYCLTLDHCHAAIRRALTEIERADGTVLFHCAVGKDRTGLLAALLLGALGVSEQDIIADYAVSARNLEPQFAPLLAQAAARGEDLQHLQHISRSDPEFMEHTLEHLRRTYGGIEGYYHFLGLDAGFITSLRSRFLEADGGQDTPAAARVPEEIPQETAPLG</sequence>
<reference evidence="2 3" key="1">
    <citation type="submission" date="2020-08" db="EMBL/GenBank/DDBJ databases">
        <title>Genomic Encyclopedia of Type Strains, Phase IV (KMG-IV): sequencing the most valuable type-strain genomes for metagenomic binning, comparative biology and taxonomic classification.</title>
        <authorList>
            <person name="Goeker M."/>
        </authorList>
    </citation>
    <scope>NUCLEOTIDE SEQUENCE [LARGE SCALE GENOMIC DNA]</scope>
    <source>
        <strain evidence="2 3">DSM 21458</strain>
    </source>
</reference>
<evidence type="ECO:0000313" key="3">
    <source>
        <dbReference type="Proteomes" id="UP000569951"/>
    </source>
</evidence>
<evidence type="ECO:0000256" key="1">
    <source>
        <dbReference type="ARBA" id="ARBA00009580"/>
    </source>
</evidence>
<dbReference type="Pfam" id="PF13350">
    <property type="entry name" value="Y_phosphatase3"/>
    <property type="match status" value="1"/>
</dbReference>